<evidence type="ECO:0000313" key="3">
    <source>
        <dbReference type="Proteomes" id="UP000516134"/>
    </source>
</evidence>
<accession>A0ABX6SZQ8</accession>
<name>A0ABX6SZQ8_9SPHN</name>
<evidence type="ECO:0000259" key="1">
    <source>
        <dbReference type="Pfam" id="PF07811"/>
    </source>
</evidence>
<dbReference type="InterPro" id="IPR012495">
    <property type="entry name" value="TadE-like_dom"/>
</dbReference>
<gene>
    <name evidence="2" type="ORF">H9L15_14060</name>
</gene>
<dbReference type="Pfam" id="PF07811">
    <property type="entry name" value="TadE"/>
    <property type="match status" value="1"/>
</dbReference>
<dbReference type="EMBL" id="CP060780">
    <property type="protein sequence ID" value="QNP43067.1"/>
    <property type="molecule type" value="Genomic_DNA"/>
</dbReference>
<protein>
    <submittedName>
        <fullName evidence="2">Pilus assembly protein</fullName>
    </submittedName>
</protein>
<dbReference type="RefSeq" id="WP_187714497.1">
    <property type="nucleotide sequence ID" value="NZ_CP060780.1"/>
</dbReference>
<reference evidence="2 3" key="1">
    <citation type="submission" date="2020-08" db="EMBL/GenBank/DDBJ databases">
        <title>Genome sequence of Sphingomonas daechungensis KACC 18115T.</title>
        <authorList>
            <person name="Hyun D.-W."/>
            <person name="Bae J.-W."/>
        </authorList>
    </citation>
    <scope>NUCLEOTIDE SEQUENCE [LARGE SCALE GENOMIC DNA]</scope>
    <source>
        <strain evidence="2 3">KACC 18115</strain>
    </source>
</reference>
<feature type="domain" description="TadE-like" evidence="1">
    <location>
        <begin position="1"/>
        <end position="35"/>
    </location>
</feature>
<proteinExistence type="predicted"/>
<organism evidence="2 3">
    <name type="scientific">Sphingomonas daechungensis</name>
    <dbReference type="NCBI Taxonomy" id="1176646"/>
    <lineage>
        <taxon>Bacteria</taxon>
        <taxon>Pseudomonadati</taxon>
        <taxon>Pseudomonadota</taxon>
        <taxon>Alphaproteobacteria</taxon>
        <taxon>Sphingomonadales</taxon>
        <taxon>Sphingomonadaceae</taxon>
        <taxon>Sphingomonas</taxon>
    </lineage>
</organism>
<dbReference type="Proteomes" id="UP000516134">
    <property type="component" value="Chromosome"/>
</dbReference>
<evidence type="ECO:0000313" key="2">
    <source>
        <dbReference type="EMBL" id="QNP43067.1"/>
    </source>
</evidence>
<keyword evidence="3" id="KW-1185">Reference proteome</keyword>
<sequence length="183" mass="19174">MVLPLLVLLLLGMIDVGRYMWMLNQVEKATQMGARMAVVTTMVPTDLAAKNFAATLGQGSAIPTSSFGSMQCTSNGTAASCSCISNCSGIATTADNTAFNRVADRMNLMANYVSRSNVTIRYENSGLGYAGDPTGSDVAPIVTVQAAGVPFRPLIFMFLGGRLVLPTVSASLTLEDGQGNFSN</sequence>